<dbReference type="PROSITE" id="PS50885">
    <property type="entry name" value="HAMP"/>
    <property type="match status" value="1"/>
</dbReference>
<dbReference type="Pfam" id="PF00672">
    <property type="entry name" value="HAMP"/>
    <property type="match status" value="1"/>
</dbReference>
<evidence type="ECO:0000256" key="3">
    <source>
        <dbReference type="SAM" id="Coils"/>
    </source>
</evidence>
<dbReference type="InterPro" id="IPR004089">
    <property type="entry name" value="MCPsignal_dom"/>
</dbReference>
<comment type="similarity">
    <text evidence="2">Belongs to the methyl-accepting chemotaxis (MCP) protein family.</text>
</comment>
<dbReference type="Gene3D" id="6.10.340.10">
    <property type="match status" value="1"/>
</dbReference>
<accession>H5SPZ6</accession>
<dbReference type="PANTHER" id="PTHR32089">
    <property type="entry name" value="METHYL-ACCEPTING CHEMOTAXIS PROTEIN MCPB"/>
    <property type="match status" value="1"/>
</dbReference>
<dbReference type="GO" id="GO:0007165">
    <property type="term" value="P:signal transduction"/>
    <property type="evidence" value="ECO:0007669"/>
    <property type="project" value="UniProtKB-KW"/>
</dbReference>
<evidence type="ECO:0000256" key="1">
    <source>
        <dbReference type="ARBA" id="ARBA00023224"/>
    </source>
</evidence>
<protein>
    <submittedName>
        <fullName evidence="7">Methyl-accepting chemotaxis sensory transducer</fullName>
    </submittedName>
</protein>
<keyword evidence="4" id="KW-0472">Membrane</keyword>
<dbReference type="Pfam" id="PF00015">
    <property type="entry name" value="MCPsignal"/>
    <property type="match status" value="1"/>
</dbReference>
<organism evidence="7">
    <name type="scientific">uncultured prokaryote</name>
    <dbReference type="NCBI Taxonomy" id="198431"/>
    <lineage>
        <taxon>unclassified sequences</taxon>
        <taxon>environmental samples</taxon>
    </lineage>
</organism>
<evidence type="ECO:0000256" key="2">
    <source>
        <dbReference type="ARBA" id="ARBA00029447"/>
    </source>
</evidence>
<dbReference type="PROSITE" id="PS50111">
    <property type="entry name" value="CHEMOTAXIS_TRANSDUC_2"/>
    <property type="match status" value="1"/>
</dbReference>
<evidence type="ECO:0000259" key="5">
    <source>
        <dbReference type="PROSITE" id="PS50111"/>
    </source>
</evidence>
<evidence type="ECO:0000313" key="7">
    <source>
        <dbReference type="EMBL" id="BAL58232.1"/>
    </source>
</evidence>
<dbReference type="InterPro" id="IPR003660">
    <property type="entry name" value="HAMP_dom"/>
</dbReference>
<feature type="transmembrane region" description="Helical" evidence="4">
    <location>
        <begin position="12"/>
        <end position="32"/>
    </location>
</feature>
<evidence type="ECO:0000259" key="6">
    <source>
        <dbReference type="PROSITE" id="PS50885"/>
    </source>
</evidence>
<feature type="domain" description="Methyl-accepting transducer" evidence="5">
    <location>
        <begin position="328"/>
        <end position="564"/>
    </location>
</feature>
<keyword evidence="4" id="KW-0812">Transmembrane</keyword>
<dbReference type="SUPFAM" id="SSF58104">
    <property type="entry name" value="Methyl-accepting chemotaxis protein (MCP) signaling domain"/>
    <property type="match status" value="3"/>
</dbReference>
<reference evidence="7" key="2">
    <citation type="journal article" date="2012" name="PLoS ONE">
        <title>A Deeply Branching Thermophilic Bacterium with an Ancient Acetyl-CoA Pathway Dominates a Subsurface Ecosystem.</title>
        <authorList>
            <person name="Takami H."/>
            <person name="Noguchi H."/>
            <person name="Takaki Y."/>
            <person name="Uchiyama I."/>
            <person name="Toyoda A."/>
            <person name="Nishi S."/>
            <person name="Chee G.-J."/>
            <person name="Arai W."/>
            <person name="Nunoura T."/>
            <person name="Itoh T."/>
            <person name="Hattori M."/>
            <person name="Takai K."/>
        </authorList>
    </citation>
    <scope>NUCLEOTIDE SEQUENCE</scope>
</reference>
<keyword evidence="4" id="KW-1133">Transmembrane helix</keyword>
<reference evidence="7" key="1">
    <citation type="journal article" date="2005" name="Environ. Microbiol.">
        <title>Genetic and functional properties of uncultivated thermophilic crenarchaeotes from a subsurface gold mine as revealed by analysis of genome fragments.</title>
        <authorList>
            <person name="Nunoura T."/>
            <person name="Hirayama H."/>
            <person name="Takami H."/>
            <person name="Oida H."/>
            <person name="Nishi S."/>
            <person name="Shimamura S."/>
            <person name="Suzuki Y."/>
            <person name="Inagaki F."/>
            <person name="Takai K."/>
            <person name="Nealson K.H."/>
            <person name="Horikoshi K."/>
        </authorList>
    </citation>
    <scope>NUCLEOTIDE SEQUENCE</scope>
</reference>
<dbReference type="GO" id="GO:0016020">
    <property type="term" value="C:membrane"/>
    <property type="evidence" value="ECO:0007669"/>
    <property type="project" value="InterPro"/>
</dbReference>
<dbReference type="Gene3D" id="1.10.287.950">
    <property type="entry name" value="Methyl-accepting chemotaxis protein"/>
    <property type="match status" value="1"/>
</dbReference>
<dbReference type="SMART" id="SM00304">
    <property type="entry name" value="HAMP"/>
    <property type="match status" value="1"/>
</dbReference>
<dbReference type="PANTHER" id="PTHR32089:SF112">
    <property type="entry name" value="LYSOZYME-LIKE PROTEIN-RELATED"/>
    <property type="match status" value="1"/>
</dbReference>
<evidence type="ECO:0000256" key="4">
    <source>
        <dbReference type="SAM" id="Phobius"/>
    </source>
</evidence>
<feature type="transmembrane region" description="Helical" evidence="4">
    <location>
        <begin position="162"/>
        <end position="185"/>
    </location>
</feature>
<proteinExistence type="inferred from homology"/>
<dbReference type="AlphaFoldDB" id="H5SPZ6"/>
<keyword evidence="1" id="KW-0807">Transducer</keyword>
<keyword evidence="3" id="KW-0175">Coiled coil</keyword>
<feature type="coiled-coil region" evidence="3">
    <location>
        <begin position="577"/>
        <end position="604"/>
    </location>
</feature>
<dbReference type="SMART" id="SM00283">
    <property type="entry name" value="MA"/>
    <property type="match status" value="1"/>
</dbReference>
<feature type="domain" description="HAMP" evidence="6">
    <location>
        <begin position="187"/>
        <end position="239"/>
    </location>
</feature>
<name>H5SPZ6_9ZZZZ</name>
<dbReference type="CDD" id="cd06225">
    <property type="entry name" value="HAMP"/>
    <property type="match status" value="1"/>
</dbReference>
<gene>
    <name evidence="7" type="ORF">HGMM_F55D02C32</name>
</gene>
<dbReference type="EMBL" id="AP011797">
    <property type="protein sequence ID" value="BAL58232.1"/>
    <property type="molecule type" value="Genomic_DNA"/>
</dbReference>
<sequence>MKESLHRKLMLRIGGLLVGLIFLFFIIANIYFSMERKRSIIMNGRAVSTLILKKASENMERAGGNLLALTALSLELKRTVEGSAELTEIGFIDPAGKFVAHSSPEKIGTQSPEIFMEVTGEPKVISHDNSQYAIYPLTEEHLKGLKLAVGFSKSFQTSSKKYIGLQVIILLISIITAYAMSSAFIRSQVLNPLERLRRHSLQVKGGDLTHYAAILNYDEIGQLTEAFNATTESIRTIIEKISRVSGDMKSSADILYRAMGEVKNFILEQHLSFEEMKGEVKKVSESAVNIAEKMQELGNLTQESSTSAQEIATSLRQAETEVKNLIKYIGEIFESVTLISERINEINERNEILLTEIQETSASASEMSKSAAEVESLAREGSAVAVKAAEISKEGMVSAERTNDGMVKIMQIMDHIIESVKALEKRTVEIEKILTVIQNIAGQTNLLAINASIIASQAGEHGKSFAVVAEHIKNLASSTATSTRDIETIIKTVQKDVKKTVEIVSAGAEAVEEGRKLSIATLNILKKLEEASLKNAEAMWKVVQAMEEQTKGSKRVSDASVKISEHAQEIVRATREQAEAALNVKSVAEKMKNLSEEVMKASEEQTKAGANIMKLTEEIFKAISLIIESANAQKKELLGTAVKISRGTDIMGEITSRVEGVVKIVHELNLLSDSLLKEVKKFRLE</sequence>